<evidence type="ECO:0000256" key="2">
    <source>
        <dbReference type="ARBA" id="ARBA00022737"/>
    </source>
</evidence>
<dbReference type="EMBL" id="OZ034815">
    <property type="protein sequence ID" value="CAL1371018.1"/>
    <property type="molecule type" value="Genomic_DNA"/>
</dbReference>
<protein>
    <recommendedName>
        <fullName evidence="4">Gnk2-homologous domain-containing protein</fullName>
    </recommendedName>
</protein>
<reference evidence="5 6" key="1">
    <citation type="submission" date="2024-04" db="EMBL/GenBank/DDBJ databases">
        <authorList>
            <person name="Fracassetti M."/>
        </authorList>
    </citation>
    <scope>NUCLEOTIDE SEQUENCE [LARGE SCALE GENOMIC DNA]</scope>
</reference>
<accession>A0AAV2DAV8</accession>
<name>A0AAV2DAV8_9ROSI</name>
<feature type="chain" id="PRO_5043595367" description="Gnk2-homologous domain-containing protein" evidence="3">
    <location>
        <begin position="23"/>
        <end position="131"/>
    </location>
</feature>
<evidence type="ECO:0000259" key="4">
    <source>
        <dbReference type="PROSITE" id="PS51473"/>
    </source>
</evidence>
<dbReference type="InterPro" id="IPR002902">
    <property type="entry name" value="GNK2"/>
</dbReference>
<organism evidence="5 6">
    <name type="scientific">Linum trigynum</name>
    <dbReference type="NCBI Taxonomy" id="586398"/>
    <lineage>
        <taxon>Eukaryota</taxon>
        <taxon>Viridiplantae</taxon>
        <taxon>Streptophyta</taxon>
        <taxon>Embryophyta</taxon>
        <taxon>Tracheophyta</taxon>
        <taxon>Spermatophyta</taxon>
        <taxon>Magnoliopsida</taxon>
        <taxon>eudicotyledons</taxon>
        <taxon>Gunneridae</taxon>
        <taxon>Pentapetalae</taxon>
        <taxon>rosids</taxon>
        <taxon>fabids</taxon>
        <taxon>Malpighiales</taxon>
        <taxon>Linaceae</taxon>
        <taxon>Linum</taxon>
    </lineage>
</organism>
<keyword evidence="1 3" id="KW-0732">Signal</keyword>
<evidence type="ECO:0000313" key="6">
    <source>
        <dbReference type="Proteomes" id="UP001497516"/>
    </source>
</evidence>
<evidence type="ECO:0000313" key="5">
    <source>
        <dbReference type="EMBL" id="CAL1371018.1"/>
    </source>
</evidence>
<dbReference type="Pfam" id="PF01657">
    <property type="entry name" value="Stress-antifung"/>
    <property type="match status" value="1"/>
</dbReference>
<keyword evidence="6" id="KW-1185">Reference proteome</keyword>
<dbReference type="Proteomes" id="UP001497516">
    <property type="component" value="Chromosome 2"/>
</dbReference>
<evidence type="ECO:0000256" key="1">
    <source>
        <dbReference type="ARBA" id="ARBA00022729"/>
    </source>
</evidence>
<keyword evidence="2" id="KW-0677">Repeat</keyword>
<gene>
    <name evidence="5" type="ORF">LTRI10_LOCUS13104</name>
</gene>
<evidence type="ECO:0000256" key="3">
    <source>
        <dbReference type="SAM" id="SignalP"/>
    </source>
</evidence>
<dbReference type="AlphaFoldDB" id="A0AAV2DAV8"/>
<dbReference type="InterPro" id="IPR038408">
    <property type="entry name" value="GNK2_sf"/>
</dbReference>
<dbReference type="Gene3D" id="3.30.430.20">
    <property type="entry name" value="Gnk2 domain, C-X8-C-X2-C motif"/>
    <property type="match status" value="1"/>
</dbReference>
<sequence>MQAAAVIIIVMAATFLSDSGRAAQYCGCGLADDQQNFPVYAHALLEDLVTSGPFQKRDPASGYINYFTNNPAFAGKGAAHGSAICARRLTVSECHTCISDAREYLRPCETYVCGGAAYANKCSVEFWQIIE</sequence>
<feature type="domain" description="Gnk2-homologous" evidence="4">
    <location>
        <begin position="19"/>
        <end position="131"/>
    </location>
</feature>
<proteinExistence type="predicted"/>
<feature type="signal peptide" evidence="3">
    <location>
        <begin position="1"/>
        <end position="22"/>
    </location>
</feature>
<dbReference type="PROSITE" id="PS51473">
    <property type="entry name" value="GNK2"/>
    <property type="match status" value="1"/>
</dbReference>